<protein>
    <submittedName>
        <fullName evidence="1">Uncharacterized protein</fullName>
    </submittedName>
</protein>
<dbReference type="EMBL" id="LO018304">
    <property type="protein sequence ID" value="CUM62293.1"/>
    <property type="molecule type" value="Genomic_DNA"/>
</dbReference>
<evidence type="ECO:0000313" key="1">
    <source>
        <dbReference type="EMBL" id="CUM62293.1"/>
    </source>
</evidence>
<sequence length="60" mass="7015">MRKIAQERDRVATAKETEKTIKKRSKFWVMISGFVASKPMFCTNKKNESQYQRGAAHPLR</sequence>
<dbReference type="AlphaFoldDB" id="A0A1J1JMM3"/>
<reference evidence="1" key="1">
    <citation type="submission" date="2015-09" db="EMBL/GenBank/DDBJ databases">
        <authorList>
            <person name="Jackson K.R."/>
            <person name="Lunt B.L."/>
            <person name="Fisher J.N.B."/>
            <person name="Gardner A.V."/>
            <person name="Bailey M.E."/>
            <person name="Deus L.M."/>
            <person name="Earl A.S."/>
            <person name="Gibby P.D."/>
            <person name="Hartmann K.A."/>
            <person name="Liu J.E."/>
            <person name="Manci A.M."/>
            <person name="Nielsen D.A."/>
            <person name="Solomon M.B."/>
            <person name="Breakwell D.P."/>
            <person name="Burnett S.H."/>
            <person name="Grose J.H."/>
        </authorList>
    </citation>
    <scope>NUCLEOTIDE SEQUENCE</scope>
    <source>
        <strain evidence="1">7805</strain>
    </source>
</reference>
<name>A0A1J1JMM3_PLAAG</name>
<organism evidence="1">
    <name type="scientific">Planktothrix agardhii</name>
    <name type="common">Oscillatoria agardhii</name>
    <dbReference type="NCBI Taxonomy" id="1160"/>
    <lineage>
        <taxon>Bacteria</taxon>
        <taxon>Bacillati</taxon>
        <taxon>Cyanobacteriota</taxon>
        <taxon>Cyanophyceae</taxon>
        <taxon>Oscillatoriophycideae</taxon>
        <taxon>Oscillatoriales</taxon>
        <taxon>Microcoleaceae</taxon>
        <taxon>Planktothrix</taxon>
    </lineage>
</organism>
<proteinExistence type="predicted"/>
<gene>
    <name evidence="1" type="ORF">PLAM_4328</name>
</gene>
<accession>A0A1J1JMM3</accession>